<feature type="domain" description="C2 NT-type" evidence="2">
    <location>
        <begin position="13"/>
        <end position="275"/>
    </location>
</feature>
<evidence type="ECO:0000313" key="3">
    <source>
        <dbReference type="EMBL" id="KAB5590363.1"/>
    </source>
</evidence>
<sequence length="483" mass="51417">MAHPPHFGLRAQLRNYFAKHATFSVQISIHELANVPLVSGDFACRWRLKGAQSLSQALGRRDSASAKSIRSDGTGSISGSGSFKEKKPKNSPLDADIEVQVQPPSPPLDPASAQASISTTLSLGESEWSSGSDGKPPILLEPSASPDHGSDTEDGHTKPTSAAPTNDRSQHTTQAGRGQTATVPIADHTVRWEELVELAAHMGVAKESKSLMPADLKLTVEQVPLSQEPAKPKTPLGVVRINLAEYVGKGPVTRRYLLRESKTNATLKLTIQVKWLSGEQEYIAPPLQKAQIMEGVAGLMSHDRILPPTGMRTPTRPPISAASSSSSFVNLGTPDLLASPSFNRGRGSSLSRAPTLSHSLSFTRPTTPGPTARTEQIIEALFNPVPTTNPNPSPFAYYAPSRPPVRKGTANVLAAGPELDTTWSIAKAQQDAQARATLTVPTADEPGPANENAGWWKRLANGTATLSKGSRRLDSIPRPSTAV</sequence>
<evidence type="ECO:0000259" key="2">
    <source>
        <dbReference type="PROSITE" id="PS51840"/>
    </source>
</evidence>
<dbReference type="Proteomes" id="UP000383932">
    <property type="component" value="Unassembled WGS sequence"/>
</dbReference>
<dbReference type="PROSITE" id="PS51840">
    <property type="entry name" value="C2_NT"/>
    <property type="match status" value="1"/>
</dbReference>
<feature type="compositionally biased region" description="Polar residues" evidence="1">
    <location>
        <begin position="158"/>
        <end position="182"/>
    </location>
</feature>
<dbReference type="OrthoDB" id="3365224at2759"/>
<dbReference type="InterPro" id="IPR019448">
    <property type="entry name" value="NT-C2"/>
</dbReference>
<reference evidence="3 4" key="1">
    <citation type="journal article" date="2019" name="Fungal Biol. Biotechnol.">
        <title>Draft genome sequence of fastidious pathogen Ceratobasidium theobromae, which causes vascular-streak dieback in Theobroma cacao.</title>
        <authorList>
            <person name="Ali S.S."/>
            <person name="Asman A."/>
            <person name="Shao J."/>
            <person name="Firmansyah A.P."/>
            <person name="Susilo A.W."/>
            <person name="Rosmana A."/>
            <person name="McMahon P."/>
            <person name="Junaid M."/>
            <person name="Guest D."/>
            <person name="Kheng T.Y."/>
            <person name="Meinhardt L.W."/>
            <person name="Bailey B.A."/>
        </authorList>
    </citation>
    <scope>NUCLEOTIDE SEQUENCE [LARGE SCALE GENOMIC DNA]</scope>
    <source>
        <strain evidence="3 4">CT2</strain>
    </source>
</reference>
<feature type="compositionally biased region" description="Polar residues" evidence="1">
    <location>
        <begin position="343"/>
        <end position="362"/>
    </location>
</feature>
<feature type="region of interest" description="Disordered" evidence="1">
    <location>
        <begin position="343"/>
        <end position="371"/>
    </location>
</feature>
<feature type="compositionally biased region" description="Low complexity" evidence="1">
    <location>
        <begin position="71"/>
        <end position="82"/>
    </location>
</feature>
<organism evidence="3 4">
    <name type="scientific">Ceratobasidium theobromae</name>
    <dbReference type="NCBI Taxonomy" id="1582974"/>
    <lineage>
        <taxon>Eukaryota</taxon>
        <taxon>Fungi</taxon>
        <taxon>Dikarya</taxon>
        <taxon>Basidiomycota</taxon>
        <taxon>Agaricomycotina</taxon>
        <taxon>Agaricomycetes</taxon>
        <taxon>Cantharellales</taxon>
        <taxon>Ceratobasidiaceae</taxon>
        <taxon>Ceratobasidium</taxon>
    </lineage>
</organism>
<dbReference type="EMBL" id="SSOP01000175">
    <property type="protein sequence ID" value="KAB5590363.1"/>
    <property type="molecule type" value="Genomic_DNA"/>
</dbReference>
<feature type="compositionally biased region" description="Basic and acidic residues" evidence="1">
    <location>
        <begin position="148"/>
        <end position="157"/>
    </location>
</feature>
<dbReference type="AlphaFoldDB" id="A0A5N5QFQ4"/>
<gene>
    <name evidence="3" type="ORF">CTheo_6194</name>
</gene>
<protein>
    <submittedName>
        <fullName evidence="3">EEIG1/EHBP1 protein amino-terminal domain containing protein</fullName>
    </submittedName>
</protein>
<comment type="caution">
    <text evidence="3">The sequence shown here is derived from an EMBL/GenBank/DDBJ whole genome shotgun (WGS) entry which is preliminary data.</text>
</comment>
<evidence type="ECO:0000313" key="4">
    <source>
        <dbReference type="Proteomes" id="UP000383932"/>
    </source>
</evidence>
<accession>A0A5N5QFQ4</accession>
<dbReference type="PANTHER" id="PTHR21456">
    <property type="entry name" value="FAMILY WITH SEQUENCE SIMILARITY 102"/>
    <property type="match status" value="1"/>
</dbReference>
<feature type="region of interest" description="Disordered" evidence="1">
    <location>
        <begin position="55"/>
        <end position="185"/>
    </location>
</feature>
<name>A0A5N5QFQ4_9AGAM</name>
<proteinExistence type="predicted"/>
<dbReference type="PANTHER" id="PTHR21456:SF1">
    <property type="entry name" value="C2 NT-TYPE DOMAIN-CONTAINING PROTEIN"/>
    <property type="match status" value="1"/>
</dbReference>
<dbReference type="Pfam" id="PF10358">
    <property type="entry name" value="NT-C2"/>
    <property type="match status" value="1"/>
</dbReference>
<keyword evidence="4" id="KW-1185">Reference proteome</keyword>
<feature type="compositionally biased region" description="Low complexity" evidence="1">
    <location>
        <begin position="118"/>
        <end position="132"/>
    </location>
</feature>
<dbReference type="InterPro" id="IPR039931">
    <property type="entry name" value="EEIG1/2-like"/>
</dbReference>
<evidence type="ECO:0000256" key="1">
    <source>
        <dbReference type="SAM" id="MobiDB-lite"/>
    </source>
</evidence>